<name>A0A5E6MJ57_9BACT</name>
<comment type="subcellular location">
    <subcellularLocation>
        <location evidence="1">Membrane</location>
    </subcellularLocation>
</comment>
<evidence type="ECO:0000256" key="2">
    <source>
        <dbReference type="ARBA" id="ARBA00022448"/>
    </source>
</evidence>
<sequence>MKISRQARRKAKILFRLCLDGEALDPGRVRQVVAALLDQKPRGYLPILQRLRRLIAYRVAENTLSIESAAPLPDEGRSLFSELEARYGAALEKRYSVRPQLIGGMRIQKGSTVWDGSIFQRLQRLESSLA</sequence>
<proteinExistence type="predicted"/>
<evidence type="ECO:0000313" key="8">
    <source>
        <dbReference type="Proteomes" id="UP000334923"/>
    </source>
</evidence>
<evidence type="ECO:0000256" key="6">
    <source>
        <dbReference type="ARBA" id="ARBA00023310"/>
    </source>
</evidence>
<keyword evidence="3" id="KW-0375">Hydrogen ion transport</keyword>
<dbReference type="InterPro" id="IPR000711">
    <property type="entry name" value="ATPase_OSCP/dsu"/>
</dbReference>
<reference evidence="7 8" key="1">
    <citation type="submission" date="2019-09" db="EMBL/GenBank/DDBJ databases">
        <authorList>
            <person name="Cremers G."/>
        </authorList>
    </citation>
    <scope>NUCLEOTIDE SEQUENCE [LARGE SCALE GENOMIC DNA]</scope>
    <source>
        <strain evidence="7">4A</strain>
    </source>
</reference>
<dbReference type="AlphaFoldDB" id="A0A5E6MJ57"/>
<dbReference type="GO" id="GO:0046933">
    <property type="term" value="F:proton-transporting ATP synthase activity, rotational mechanism"/>
    <property type="evidence" value="ECO:0007669"/>
    <property type="project" value="InterPro"/>
</dbReference>
<gene>
    <name evidence="7" type="primary">ATPF1D</name>
    <name evidence="7" type="synonym">atpH</name>
    <name evidence="7" type="ORF">MAMT_02031</name>
</gene>
<protein>
    <submittedName>
        <fullName evidence="7">F-type H+-transporting ATPase subunit delta</fullName>
    </submittedName>
</protein>
<dbReference type="GO" id="GO:0016020">
    <property type="term" value="C:membrane"/>
    <property type="evidence" value="ECO:0007669"/>
    <property type="project" value="UniProtKB-SubCell"/>
</dbReference>
<dbReference type="Proteomes" id="UP000334923">
    <property type="component" value="Unassembled WGS sequence"/>
</dbReference>
<keyword evidence="2" id="KW-0813">Transport</keyword>
<organism evidence="7 8">
    <name type="scientific">Methylacidimicrobium tartarophylax</name>
    <dbReference type="NCBI Taxonomy" id="1041768"/>
    <lineage>
        <taxon>Bacteria</taxon>
        <taxon>Pseudomonadati</taxon>
        <taxon>Verrucomicrobiota</taxon>
        <taxon>Methylacidimicrobium</taxon>
    </lineage>
</organism>
<keyword evidence="4" id="KW-0406">Ion transport</keyword>
<evidence type="ECO:0000313" key="7">
    <source>
        <dbReference type="EMBL" id="VVM07985.1"/>
    </source>
</evidence>
<accession>A0A5E6MJ57</accession>
<dbReference type="Pfam" id="PF00213">
    <property type="entry name" value="OSCP"/>
    <property type="match status" value="1"/>
</dbReference>
<dbReference type="RefSeq" id="WP_142660866.1">
    <property type="nucleotide sequence ID" value="NZ_CABFVA020000116.1"/>
</dbReference>
<evidence type="ECO:0000256" key="4">
    <source>
        <dbReference type="ARBA" id="ARBA00023065"/>
    </source>
</evidence>
<keyword evidence="6" id="KW-0066">ATP synthesis</keyword>
<keyword evidence="5" id="KW-0472">Membrane</keyword>
<evidence type="ECO:0000256" key="5">
    <source>
        <dbReference type="ARBA" id="ARBA00023136"/>
    </source>
</evidence>
<keyword evidence="8" id="KW-1185">Reference proteome</keyword>
<dbReference type="EMBL" id="CABFVA020000116">
    <property type="protein sequence ID" value="VVM07985.1"/>
    <property type="molecule type" value="Genomic_DNA"/>
</dbReference>
<dbReference type="OrthoDB" id="9814841at2"/>
<evidence type="ECO:0000256" key="1">
    <source>
        <dbReference type="ARBA" id="ARBA00004370"/>
    </source>
</evidence>
<evidence type="ECO:0000256" key="3">
    <source>
        <dbReference type="ARBA" id="ARBA00022781"/>
    </source>
</evidence>